<dbReference type="InterPro" id="IPR011051">
    <property type="entry name" value="RmlC_Cupin_sf"/>
</dbReference>
<dbReference type="NCBIfam" id="TIGR03404">
    <property type="entry name" value="bicupin_oxalic"/>
    <property type="match status" value="1"/>
</dbReference>
<name>A0ABR1YZP3_9PEZI</name>
<feature type="region of interest" description="Disordered" evidence="2">
    <location>
        <begin position="77"/>
        <end position="100"/>
    </location>
</feature>
<dbReference type="InterPro" id="IPR006045">
    <property type="entry name" value="Cupin_1"/>
</dbReference>
<reference evidence="5 6" key="1">
    <citation type="submission" date="2024-04" db="EMBL/GenBank/DDBJ databases">
        <title>Phyllosticta paracitricarpa is synonymous to the EU quarantine fungus P. citricarpa based on phylogenomic analyses.</title>
        <authorList>
            <consortium name="Lawrence Berkeley National Laboratory"/>
            <person name="Van Ingen-Buijs V.A."/>
            <person name="Van Westerhoven A.C."/>
            <person name="Haridas S."/>
            <person name="Skiadas P."/>
            <person name="Martin F."/>
            <person name="Groenewald J.Z."/>
            <person name="Crous P.W."/>
            <person name="Seidl M.F."/>
        </authorList>
    </citation>
    <scope>NUCLEOTIDE SEQUENCE [LARGE SCALE GENOMIC DNA]</scope>
    <source>
        <strain evidence="5 6">CBS 123374</strain>
    </source>
</reference>
<dbReference type="CDD" id="cd20305">
    <property type="entry name" value="cupin_OxDC_C"/>
    <property type="match status" value="1"/>
</dbReference>
<organism evidence="5 6">
    <name type="scientific">Phyllosticta capitalensis</name>
    <dbReference type="NCBI Taxonomy" id="121624"/>
    <lineage>
        <taxon>Eukaryota</taxon>
        <taxon>Fungi</taxon>
        <taxon>Dikarya</taxon>
        <taxon>Ascomycota</taxon>
        <taxon>Pezizomycotina</taxon>
        <taxon>Dothideomycetes</taxon>
        <taxon>Dothideomycetes incertae sedis</taxon>
        <taxon>Botryosphaeriales</taxon>
        <taxon>Phyllostictaceae</taxon>
        <taxon>Phyllosticta</taxon>
    </lineage>
</organism>
<dbReference type="SUPFAM" id="SSF51182">
    <property type="entry name" value="RmlC-like cupins"/>
    <property type="match status" value="1"/>
</dbReference>
<dbReference type="Proteomes" id="UP001492380">
    <property type="component" value="Unassembled WGS sequence"/>
</dbReference>
<evidence type="ECO:0000313" key="6">
    <source>
        <dbReference type="Proteomes" id="UP001492380"/>
    </source>
</evidence>
<protein>
    <submittedName>
        <fullName evidence="5">Oxalate decarboxylase</fullName>
    </submittedName>
</protein>
<dbReference type="InterPro" id="IPR051610">
    <property type="entry name" value="GPI/OXD"/>
</dbReference>
<evidence type="ECO:0000313" key="5">
    <source>
        <dbReference type="EMBL" id="KAK8244175.1"/>
    </source>
</evidence>
<comment type="caution">
    <text evidence="5">The sequence shown here is derived from an EMBL/GenBank/DDBJ whole genome shotgun (WGS) entry which is preliminary data.</text>
</comment>
<proteinExistence type="predicted"/>
<dbReference type="CDD" id="cd20304">
    <property type="entry name" value="cupin_OxDC_N"/>
    <property type="match status" value="1"/>
</dbReference>
<keyword evidence="6" id="KW-1185">Reference proteome</keyword>
<dbReference type="PANTHER" id="PTHR35848:SF9">
    <property type="entry name" value="SLL1358 PROTEIN"/>
    <property type="match status" value="1"/>
</dbReference>
<keyword evidence="1" id="KW-0479">Metal-binding</keyword>
<keyword evidence="3" id="KW-0732">Signal</keyword>
<gene>
    <name evidence="5" type="ORF">HDK90DRAFT_147223</name>
</gene>
<dbReference type="SMART" id="SM00835">
    <property type="entry name" value="Cupin_1"/>
    <property type="match status" value="2"/>
</dbReference>
<feature type="chain" id="PRO_5046616837" evidence="3">
    <location>
        <begin position="24"/>
        <end position="462"/>
    </location>
</feature>
<feature type="signal peptide" evidence="3">
    <location>
        <begin position="1"/>
        <end position="23"/>
    </location>
</feature>
<accession>A0ABR1YZP3</accession>
<evidence type="ECO:0000259" key="4">
    <source>
        <dbReference type="SMART" id="SM00835"/>
    </source>
</evidence>
<dbReference type="EMBL" id="JBBWRZ010000002">
    <property type="protein sequence ID" value="KAK8244175.1"/>
    <property type="molecule type" value="Genomic_DNA"/>
</dbReference>
<evidence type="ECO:0000256" key="2">
    <source>
        <dbReference type="SAM" id="MobiDB-lite"/>
    </source>
</evidence>
<dbReference type="PANTHER" id="PTHR35848">
    <property type="entry name" value="OXALATE-BINDING PROTEIN"/>
    <property type="match status" value="1"/>
</dbReference>
<dbReference type="Gene3D" id="2.60.120.10">
    <property type="entry name" value="Jelly Rolls"/>
    <property type="match status" value="2"/>
</dbReference>
<evidence type="ECO:0000256" key="1">
    <source>
        <dbReference type="ARBA" id="ARBA00022723"/>
    </source>
</evidence>
<feature type="domain" description="Cupin type-1" evidence="4">
    <location>
        <begin position="128"/>
        <end position="267"/>
    </location>
</feature>
<dbReference type="InterPro" id="IPR014710">
    <property type="entry name" value="RmlC-like_jellyroll"/>
</dbReference>
<sequence length="462" mass="50062">MVKHLSVPRLALLSLLAIGSVDCAPASNPGLRGSEDLLGYNPTNVLSQENTDDVGDYELLPGQKEDADIGEYLDFSNVENPQPIRGSKGGTDPGPRTPALDKLFSDRLAPPGTDKGDVGNAQWSLALSKVKQGKQNAGWSRQQNENVLPDAEAMAGVDMRLEPGGYRELHWHVASEWALMLNGSARVQAVQEDGKTFVDDVSKGDVWFFPAGVPHSIQALEGGCEFMLVFDDGSFSEDNTFLASEIIAHNPKSVLAQNLNVNVSAFDNIPDGELFIFPGTPAPKDIEKQNVTSSAGTLQGKESYTYHFSEQEAHEVAGGSVKIVDPLTFPIASKFSAALVTIKPGALREMHWHPHSPEWSFFISGTARATLFKPPNTATTFDYHAGDVGYFPQSESHYVQNVGDDDVILLEVLQADHFADISLGQWLALTPHQIVKDTLNISEEDINKFPTEKPVVVAAVGS</sequence>
<dbReference type="Pfam" id="PF00190">
    <property type="entry name" value="Cupin_1"/>
    <property type="match status" value="2"/>
</dbReference>
<evidence type="ECO:0000256" key="3">
    <source>
        <dbReference type="SAM" id="SignalP"/>
    </source>
</evidence>
<feature type="domain" description="Cupin type-1" evidence="4">
    <location>
        <begin position="306"/>
        <end position="447"/>
    </location>
</feature>
<dbReference type="InterPro" id="IPR017774">
    <property type="entry name" value="Bicupin_oxalate_deCO2ase/Oxase"/>
</dbReference>